<dbReference type="AlphaFoldDB" id="A0A1H6G0R1"/>
<dbReference type="Gene3D" id="2.60.120.10">
    <property type="entry name" value="Jelly Rolls"/>
    <property type="match status" value="1"/>
</dbReference>
<organism evidence="3 4">
    <name type="scientific">Natronorubrum sediminis</name>
    <dbReference type="NCBI Taxonomy" id="640943"/>
    <lineage>
        <taxon>Archaea</taxon>
        <taxon>Methanobacteriati</taxon>
        <taxon>Methanobacteriota</taxon>
        <taxon>Stenosarchaea group</taxon>
        <taxon>Halobacteria</taxon>
        <taxon>Halobacteriales</taxon>
        <taxon>Natrialbaceae</taxon>
        <taxon>Natronorubrum</taxon>
    </lineage>
</organism>
<dbReference type="PANTHER" id="PTHR40112">
    <property type="entry name" value="H2HPP ISOMERASE"/>
    <property type="match status" value="1"/>
</dbReference>
<evidence type="ECO:0000256" key="1">
    <source>
        <dbReference type="SAM" id="MobiDB-lite"/>
    </source>
</evidence>
<dbReference type="EMBL" id="FNWL01000002">
    <property type="protein sequence ID" value="SEH16649.1"/>
    <property type="molecule type" value="Genomic_DNA"/>
</dbReference>
<dbReference type="InterPro" id="IPR013096">
    <property type="entry name" value="Cupin_2"/>
</dbReference>
<dbReference type="RefSeq" id="WP_090507513.1">
    <property type="nucleotide sequence ID" value="NZ_FNWL01000002.1"/>
</dbReference>
<proteinExistence type="predicted"/>
<dbReference type="SUPFAM" id="SSF51182">
    <property type="entry name" value="RmlC-like cupins"/>
    <property type="match status" value="1"/>
</dbReference>
<evidence type="ECO:0000313" key="3">
    <source>
        <dbReference type="EMBL" id="SEH16649.1"/>
    </source>
</evidence>
<sequence length="112" mass="12174">MERVSLSDLEPTEAADGVNLAVMAGSESMNVQHFEIEPGAVVETHSHPHEQTGFIYEGEVVFVSEDDEVVCGPGDSYAIPGEQPHAAENRGDEPVRGVDIFSPPRENPSWQE</sequence>
<keyword evidence="4" id="KW-1185">Reference proteome</keyword>
<evidence type="ECO:0000259" key="2">
    <source>
        <dbReference type="Pfam" id="PF07883"/>
    </source>
</evidence>
<dbReference type="OrthoDB" id="114121at2157"/>
<dbReference type="CDD" id="cd02238">
    <property type="entry name" value="cupin_KdgF"/>
    <property type="match status" value="1"/>
</dbReference>
<dbReference type="InterPro" id="IPR011051">
    <property type="entry name" value="RmlC_Cupin_sf"/>
</dbReference>
<reference evidence="4" key="1">
    <citation type="submission" date="2016-10" db="EMBL/GenBank/DDBJ databases">
        <authorList>
            <person name="Varghese N."/>
            <person name="Submissions S."/>
        </authorList>
    </citation>
    <scope>NUCLEOTIDE SEQUENCE [LARGE SCALE GENOMIC DNA]</scope>
    <source>
        <strain evidence="4">CGMCC 1.8981</strain>
    </source>
</reference>
<protein>
    <submittedName>
        <fullName evidence="3">Cupin domain-containing protein</fullName>
    </submittedName>
</protein>
<feature type="compositionally biased region" description="Basic and acidic residues" evidence="1">
    <location>
        <begin position="85"/>
        <end position="96"/>
    </location>
</feature>
<dbReference type="InterPro" id="IPR014710">
    <property type="entry name" value="RmlC-like_jellyroll"/>
</dbReference>
<evidence type="ECO:0000313" key="4">
    <source>
        <dbReference type="Proteomes" id="UP000199112"/>
    </source>
</evidence>
<name>A0A1H6G0R1_9EURY</name>
<accession>A0A1H6G0R1</accession>
<gene>
    <name evidence="3" type="ORF">SAMN04487967_2763</name>
</gene>
<dbReference type="Proteomes" id="UP000199112">
    <property type="component" value="Unassembled WGS sequence"/>
</dbReference>
<feature type="region of interest" description="Disordered" evidence="1">
    <location>
        <begin position="74"/>
        <end position="112"/>
    </location>
</feature>
<dbReference type="InterPro" id="IPR052535">
    <property type="entry name" value="Bacilysin_H2HPP_isomerase"/>
</dbReference>
<feature type="domain" description="Cupin type-2" evidence="2">
    <location>
        <begin position="33"/>
        <end position="101"/>
    </location>
</feature>
<dbReference type="PANTHER" id="PTHR40112:SF1">
    <property type="entry name" value="H2HPP ISOMERASE"/>
    <property type="match status" value="1"/>
</dbReference>
<dbReference type="Pfam" id="PF07883">
    <property type="entry name" value="Cupin_2"/>
    <property type="match status" value="1"/>
</dbReference>